<accession>M7CE82</accession>
<dbReference type="AlphaFoldDB" id="M7CE82"/>
<proteinExistence type="inferred from homology"/>
<comment type="function">
    <text evidence="12">G-protein-coupled receptor of lysophosphatidylserine (LysoPS) that plays different roles in immune response. Acts a damage-sensing receptor that triggers tissue repair upon recognition of dying neutrophils. Mechanistically, apoptotic neutrophils release lysophosphatydilserine that are recognized by type 3 innate lymphoid cells (ILC3s) via GPR34, which activates downstream PI3K-AKT and RAS-ERK signaling pathways leading to STAT3 activation and IL-22 production. Plays an important role in microglial function, controlling morphology and phagocytosis.</text>
</comment>
<comment type="similarity">
    <text evidence="13">Belongs to the G-protein coupled receptor 1 family.</text>
</comment>
<feature type="transmembrane region" description="Helical" evidence="14">
    <location>
        <begin position="97"/>
        <end position="122"/>
    </location>
</feature>
<keyword evidence="3 13" id="KW-0812">Transmembrane</keyword>
<evidence type="ECO:0000256" key="10">
    <source>
        <dbReference type="ARBA" id="ARBA00023224"/>
    </source>
</evidence>
<dbReference type="GO" id="GO:0004930">
    <property type="term" value="F:G protein-coupled receptor activity"/>
    <property type="evidence" value="ECO:0007669"/>
    <property type="project" value="UniProtKB-KW"/>
</dbReference>
<dbReference type="InterPro" id="IPR017452">
    <property type="entry name" value="GPCR_Rhodpsn_7TM"/>
</dbReference>
<protein>
    <recommendedName>
        <fullName evidence="11">Probable G-protein coupled receptor 34</fullName>
    </recommendedName>
</protein>
<dbReference type="EMBL" id="KB517472">
    <property type="protein sequence ID" value="EMP39127.1"/>
    <property type="molecule type" value="Genomic_DNA"/>
</dbReference>
<feature type="transmembrane region" description="Helical" evidence="14">
    <location>
        <begin position="236"/>
        <end position="255"/>
    </location>
</feature>
<dbReference type="FunFam" id="1.20.1070.10:FF:000150">
    <property type="entry name" value="probable G-protein coupled receptor 34"/>
    <property type="match status" value="1"/>
</dbReference>
<evidence type="ECO:0000256" key="13">
    <source>
        <dbReference type="RuleBase" id="RU000688"/>
    </source>
</evidence>
<name>M7CE82_CHEMY</name>
<keyword evidence="17" id="KW-1185">Reference proteome</keyword>
<evidence type="ECO:0000259" key="15">
    <source>
        <dbReference type="PROSITE" id="PS50262"/>
    </source>
</evidence>
<comment type="subcellular location">
    <subcellularLocation>
        <location evidence="1">Cell membrane</location>
        <topology evidence="1">Multi-pass membrane protein</topology>
    </subcellularLocation>
</comment>
<keyword evidence="6 14" id="KW-0472">Membrane</keyword>
<feature type="domain" description="G-protein coupled receptors family 1 profile" evidence="15">
    <location>
        <begin position="49"/>
        <end position="308"/>
    </location>
</feature>
<keyword evidence="10 13" id="KW-0807">Transducer</keyword>
<organism evidence="16 17">
    <name type="scientific">Chelonia mydas</name>
    <name type="common">Green sea-turtle</name>
    <name type="synonym">Chelonia agassizi</name>
    <dbReference type="NCBI Taxonomy" id="8469"/>
    <lineage>
        <taxon>Eukaryota</taxon>
        <taxon>Metazoa</taxon>
        <taxon>Chordata</taxon>
        <taxon>Craniata</taxon>
        <taxon>Vertebrata</taxon>
        <taxon>Euteleostomi</taxon>
        <taxon>Archelosauria</taxon>
        <taxon>Testudinata</taxon>
        <taxon>Testudines</taxon>
        <taxon>Cryptodira</taxon>
        <taxon>Durocryptodira</taxon>
        <taxon>Americhelydia</taxon>
        <taxon>Chelonioidea</taxon>
        <taxon>Cheloniidae</taxon>
        <taxon>Chelonia</taxon>
    </lineage>
</organism>
<reference evidence="17" key="1">
    <citation type="journal article" date="2013" name="Nat. Genet.">
        <title>The draft genomes of soft-shell turtle and green sea turtle yield insights into the development and evolution of the turtle-specific body plan.</title>
        <authorList>
            <person name="Wang Z."/>
            <person name="Pascual-Anaya J."/>
            <person name="Zadissa A."/>
            <person name="Li W."/>
            <person name="Niimura Y."/>
            <person name="Huang Z."/>
            <person name="Li C."/>
            <person name="White S."/>
            <person name="Xiong Z."/>
            <person name="Fang D."/>
            <person name="Wang B."/>
            <person name="Ming Y."/>
            <person name="Chen Y."/>
            <person name="Zheng Y."/>
            <person name="Kuraku S."/>
            <person name="Pignatelli M."/>
            <person name="Herrero J."/>
            <person name="Beal K."/>
            <person name="Nozawa M."/>
            <person name="Li Q."/>
            <person name="Wang J."/>
            <person name="Zhang H."/>
            <person name="Yu L."/>
            <person name="Shigenobu S."/>
            <person name="Wang J."/>
            <person name="Liu J."/>
            <person name="Flicek P."/>
            <person name="Searle S."/>
            <person name="Wang J."/>
            <person name="Kuratani S."/>
            <person name="Yin Y."/>
            <person name="Aken B."/>
            <person name="Zhang G."/>
            <person name="Irie N."/>
        </authorList>
    </citation>
    <scope>NUCLEOTIDE SEQUENCE [LARGE SCALE GENOMIC DNA]</scope>
</reference>
<evidence type="ECO:0000256" key="14">
    <source>
        <dbReference type="SAM" id="Phobius"/>
    </source>
</evidence>
<keyword evidence="8 13" id="KW-0675">Receptor</keyword>
<evidence type="ECO:0000313" key="17">
    <source>
        <dbReference type="Proteomes" id="UP000031443"/>
    </source>
</evidence>
<evidence type="ECO:0000256" key="1">
    <source>
        <dbReference type="ARBA" id="ARBA00004651"/>
    </source>
</evidence>
<dbReference type="InterPro" id="IPR000276">
    <property type="entry name" value="GPCR_Rhodpsn"/>
</dbReference>
<keyword evidence="7" id="KW-1015">Disulfide bond</keyword>
<dbReference type="SUPFAM" id="SSF81321">
    <property type="entry name" value="Family A G protein-coupled receptor-like"/>
    <property type="match status" value="1"/>
</dbReference>
<feature type="transmembrane region" description="Helical" evidence="14">
    <location>
        <begin position="142"/>
        <end position="165"/>
    </location>
</feature>
<feature type="transmembrane region" description="Helical" evidence="14">
    <location>
        <begin position="37"/>
        <end position="58"/>
    </location>
</feature>
<evidence type="ECO:0000256" key="12">
    <source>
        <dbReference type="ARBA" id="ARBA00045234"/>
    </source>
</evidence>
<evidence type="ECO:0000313" key="16">
    <source>
        <dbReference type="EMBL" id="EMP39127.1"/>
    </source>
</evidence>
<keyword evidence="2" id="KW-1003">Cell membrane</keyword>
<evidence type="ECO:0000256" key="2">
    <source>
        <dbReference type="ARBA" id="ARBA00022475"/>
    </source>
</evidence>
<dbReference type="Pfam" id="PF00001">
    <property type="entry name" value="7tm_1"/>
    <property type="match status" value="1"/>
</dbReference>
<evidence type="ECO:0000256" key="8">
    <source>
        <dbReference type="ARBA" id="ARBA00023170"/>
    </source>
</evidence>
<dbReference type="PANTHER" id="PTHR24237:SF14">
    <property type="entry name" value="G-PROTEIN COUPLED RECEPTORS FAMILY 1 PROFILE DOMAIN-CONTAINING PROTEIN"/>
    <property type="match status" value="1"/>
</dbReference>
<evidence type="ECO:0000256" key="6">
    <source>
        <dbReference type="ARBA" id="ARBA00023136"/>
    </source>
</evidence>
<dbReference type="PROSITE" id="PS50262">
    <property type="entry name" value="G_PROTEIN_RECEP_F1_2"/>
    <property type="match status" value="1"/>
</dbReference>
<evidence type="ECO:0000256" key="5">
    <source>
        <dbReference type="ARBA" id="ARBA00023040"/>
    </source>
</evidence>
<feature type="transmembrane region" description="Helical" evidence="14">
    <location>
        <begin position="185"/>
        <end position="209"/>
    </location>
</feature>
<dbReference type="Gene3D" id="1.20.1070.10">
    <property type="entry name" value="Rhodopsin 7-helix transmembrane proteins"/>
    <property type="match status" value="1"/>
</dbReference>
<evidence type="ECO:0000256" key="9">
    <source>
        <dbReference type="ARBA" id="ARBA00023180"/>
    </source>
</evidence>
<dbReference type="InterPro" id="IPR047160">
    <property type="entry name" value="GP183-like"/>
</dbReference>
<evidence type="ECO:0000256" key="4">
    <source>
        <dbReference type="ARBA" id="ARBA00022989"/>
    </source>
</evidence>
<sequence>MMGSWSTPFPATEFTQPQTNSSICEIQDGFLAVTLPVMYSLIFIISLLSNMLALWVFWLHMQRKTSITVYMRNLALSNLLLSLCLPFRVAYQNQSSPLILCTVVGAFFYLNMYVSIMFLSLISLDRYLKIIRPLQQSKIHTLPCSTVAARVVWLAYAIFTLSFFFKTREKGPYADNCFHCRSKRPLGAALNMVAVATFFIHLPLFLYFYGKISAKLHNVSSGKAQQQSRRTSSRSITKTFVVLVIFTVCFAPYHFVRMPYRDYSPTYTYILAQRDVISSTQWKQALHLTNKLVLCILAPNSCLDPVIFFFLSSSFRKAVLCTIQGKLKRALLRNQGALNHSKSITEPGQD</sequence>
<gene>
    <name evidence="16" type="ORF">UY3_03632</name>
</gene>
<dbReference type="GO" id="GO:0005886">
    <property type="term" value="C:plasma membrane"/>
    <property type="evidence" value="ECO:0007669"/>
    <property type="project" value="UniProtKB-SubCell"/>
</dbReference>
<dbReference type="PANTHER" id="PTHR24237">
    <property type="entry name" value="G-PROTEIN COUPLED RECEPTOR"/>
    <property type="match status" value="1"/>
</dbReference>
<keyword evidence="4 14" id="KW-1133">Transmembrane helix</keyword>
<evidence type="ECO:0000256" key="3">
    <source>
        <dbReference type="ARBA" id="ARBA00022692"/>
    </source>
</evidence>
<keyword evidence="5 13" id="KW-0297">G-protein coupled receptor</keyword>
<dbReference type="eggNOG" id="ENOG502R2M4">
    <property type="taxonomic scope" value="Eukaryota"/>
</dbReference>
<dbReference type="STRING" id="8469.M7CE82"/>
<dbReference type="PROSITE" id="PS00237">
    <property type="entry name" value="G_PROTEIN_RECEP_F1_1"/>
    <property type="match status" value="1"/>
</dbReference>
<evidence type="ECO:0000256" key="11">
    <source>
        <dbReference type="ARBA" id="ARBA00035691"/>
    </source>
</evidence>
<dbReference type="Proteomes" id="UP000031443">
    <property type="component" value="Unassembled WGS sequence"/>
</dbReference>
<evidence type="ECO:0000256" key="7">
    <source>
        <dbReference type="ARBA" id="ARBA00023157"/>
    </source>
</evidence>
<dbReference type="PRINTS" id="PR00237">
    <property type="entry name" value="GPCRRHODOPSN"/>
</dbReference>
<dbReference type="GO" id="GO:0008142">
    <property type="term" value="F:oxysterol binding"/>
    <property type="evidence" value="ECO:0007669"/>
    <property type="project" value="InterPro"/>
</dbReference>
<keyword evidence="9" id="KW-0325">Glycoprotein</keyword>